<dbReference type="CDD" id="cd05402">
    <property type="entry name" value="NT_PAP_TUTase"/>
    <property type="match status" value="1"/>
</dbReference>
<feature type="domain" description="Poly(A) RNA polymerase mitochondrial-like central palm" evidence="3">
    <location>
        <begin position="185"/>
        <end position="337"/>
    </location>
</feature>
<feature type="domain" description="RL" evidence="2">
    <location>
        <begin position="64"/>
        <end position="128"/>
    </location>
</feature>
<protein>
    <recommendedName>
        <fullName evidence="6">Mitochondrial poly(A) polymerase</fullName>
    </recommendedName>
</protein>
<dbReference type="Gene3D" id="1.10.1410.10">
    <property type="match status" value="1"/>
</dbReference>
<feature type="region of interest" description="Disordered" evidence="1">
    <location>
        <begin position="614"/>
        <end position="637"/>
    </location>
</feature>
<dbReference type="InterPro" id="IPR043519">
    <property type="entry name" value="NT_sf"/>
</dbReference>
<evidence type="ECO:0000259" key="3">
    <source>
        <dbReference type="Pfam" id="PF22600"/>
    </source>
</evidence>
<evidence type="ECO:0000313" key="4">
    <source>
        <dbReference type="EMBL" id="KAK7092585.1"/>
    </source>
</evidence>
<evidence type="ECO:0008006" key="6">
    <source>
        <dbReference type="Google" id="ProtNLM"/>
    </source>
</evidence>
<dbReference type="InterPro" id="IPR041252">
    <property type="entry name" value="RL"/>
</dbReference>
<gene>
    <name evidence="4" type="ORF">V1264_008308</name>
</gene>
<dbReference type="Pfam" id="PF17797">
    <property type="entry name" value="RL"/>
    <property type="match status" value="1"/>
</dbReference>
<dbReference type="AlphaFoldDB" id="A0AAN9G3G5"/>
<evidence type="ECO:0000313" key="5">
    <source>
        <dbReference type="Proteomes" id="UP001374579"/>
    </source>
</evidence>
<comment type="caution">
    <text evidence="4">The sequence shown here is derived from an EMBL/GenBank/DDBJ whole genome shotgun (WGS) entry which is preliminary data.</text>
</comment>
<dbReference type="Proteomes" id="UP001374579">
    <property type="component" value="Unassembled WGS sequence"/>
</dbReference>
<organism evidence="4 5">
    <name type="scientific">Littorina saxatilis</name>
    <dbReference type="NCBI Taxonomy" id="31220"/>
    <lineage>
        <taxon>Eukaryota</taxon>
        <taxon>Metazoa</taxon>
        <taxon>Spiralia</taxon>
        <taxon>Lophotrochozoa</taxon>
        <taxon>Mollusca</taxon>
        <taxon>Gastropoda</taxon>
        <taxon>Caenogastropoda</taxon>
        <taxon>Littorinimorpha</taxon>
        <taxon>Littorinoidea</taxon>
        <taxon>Littorinidae</taxon>
        <taxon>Littorina</taxon>
    </lineage>
</organism>
<name>A0AAN9G3G5_9CAEN</name>
<accession>A0AAN9G3G5</accession>
<dbReference type="SUPFAM" id="SSF81631">
    <property type="entry name" value="PAP/OAS1 substrate-binding domain"/>
    <property type="match status" value="1"/>
</dbReference>
<dbReference type="GO" id="GO:0031123">
    <property type="term" value="P:RNA 3'-end processing"/>
    <property type="evidence" value="ECO:0007669"/>
    <property type="project" value="TreeGrafter"/>
</dbReference>
<evidence type="ECO:0000256" key="1">
    <source>
        <dbReference type="SAM" id="MobiDB-lite"/>
    </source>
</evidence>
<dbReference type="SUPFAM" id="SSF81301">
    <property type="entry name" value="Nucleotidyltransferase"/>
    <property type="match status" value="1"/>
</dbReference>
<dbReference type="EMBL" id="JBAMIC010000021">
    <property type="protein sequence ID" value="KAK7092585.1"/>
    <property type="molecule type" value="Genomic_DNA"/>
</dbReference>
<dbReference type="PANTHER" id="PTHR12271:SF133">
    <property type="entry name" value="POLY(A) RNA POLYMERASE, MITOCHONDRIAL"/>
    <property type="match status" value="1"/>
</dbReference>
<reference evidence="4 5" key="1">
    <citation type="submission" date="2024-02" db="EMBL/GenBank/DDBJ databases">
        <title>Chromosome-scale genome assembly of the rough periwinkle Littorina saxatilis.</title>
        <authorList>
            <person name="De Jode A."/>
            <person name="Faria R."/>
            <person name="Formenti G."/>
            <person name="Sims Y."/>
            <person name="Smith T.P."/>
            <person name="Tracey A."/>
            <person name="Wood J.M.D."/>
            <person name="Zagrodzka Z.B."/>
            <person name="Johannesson K."/>
            <person name="Butlin R.K."/>
            <person name="Leder E.H."/>
        </authorList>
    </citation>
    <scope>NUCLEOTIDE SEQUENCE [LARGE SCALE GENOMIC DNA]</scope>
    <source>
        <strain evidence="4">Snail1</strain>
        <tissue evidence="4">Muscle</tissue>
    </source>
</reference>
<sequence>MAMPLQRVLKTSRLSFGCVCTHTRFLASKRKDTERRKVDYLRVTSLFEKQKGKEDGKRQQATTYRAVLDDRHDQATRSVLIRVHHAPQDVCDSLQSLGPVNSAFILQKAKNYMLVEFANKATVEKLLKFVTYFPDEQQIPVRSRLLYHMQTSHVQRHKPGSSIFVQQYQNREVTAKDYINADSVSSQMEDLHSVHQLSDVGSRLRFFICSMVEDLVRSSLPFCRIDPFGSSSNGFGWEGCDLDMMMNLRPPWKQGDPGGKFRFLTKRGSGEERVFGQQCLDVVGEMVRVFMPSAYGVIKVLNARVPIIKFHHEATAIDCDLSYLNVSGTKMSELMYLLGEVDPRVRVVMTTVKQWAKSCDLTRSHPGPWPSSFTLLSMVIFFLQTRSPPVLPSLRNLQALAGPSDHFTIDDLDYAFVTDITQINKSTNTQSLDELLMEFFHYFAHFDFSAQALSLIEGSTYSKTFPCPMYIENPLDICHNVSKNVNGIYVSKLQAAMLEALRCLETRSVPTPHKEWGLFCLFNPQEGLASSRKYDVAGLFSDNRENGESERVVGKDEGTSVEEGLAFDVENAAQREHLCSAEASEEEMKSVEQRNDQHAVGVFGEITDALKGDKQVNRESLADERNETLVEEKSKSS</sequence>
<keyword evidence="5" id="KW-1185">Reference proteome</keyword>
<proteinExistence type="predicted"/>
<dbReference type="Gene3D" id="3.30.460.10">
    <property type="entry name" value="Beta Polymerase, domain 2"/>
    <property type="match status" value="1"/>
</dbReference>
<evidence type="ECO:0000259" key="2">
    <source>
        <dbReference type="Pfam" id="PF17797"/>
    </source>
</evidence>
<dbReference type="PANTHER" id="PTHR12271">
    <property type="entry name" value="POLY A POLYMERASE CID PAP -RELATED"/>
    <property type="match status" value="1"/>
</dbReference>
<dbReference type="InterPro" id="IPR054708">
    <property type="entry name" value="MTPAP-like_central"/>
</dbReference>
<dbReference type="Pfam" id="PF22600">
    <property type="entry name" value="MTPAP-like_central"/>
    <property type="match status" value="1"/>
</dbReference>
<dbReference type="GO" id="GO:1990817">
    <property type="term" value="F:poly(A) RNA polymerase activity"/>
    <property type="evidence" value="ECO:0007669"/>
    <property type="project" value="TreeGrafter"/>
</dbReference>